<name>A0A2U1NX91_ARTAN</name>
<evidence type="ECO:0000259" key="12">
    <source>
        <dbReference type="PROSITE" id="PS50192"/>
    </source>
</evidence>
<sequence length="637" mass="71538">MEVWSSLPLNHLFILPSSSKSHFPVTIIRCCSTTTTSAARGRRYSAVATTTTTSIRLQKVEELNSNGFESPKTSSKTALISPKPSPPPTPVTNTNTELQEKVIYLDSFGIDLIPLLTTHPPLISTSLSDIKSTISFLSTTIPLAPPALERLVSICPEVLTLPLPSIISTITFLLREAHVRSQHLRRVIHRRPRLLVSDVKSRLRPTMYFLQGTIGISDISKHTHLLSSSVEDKFLPRIEYFRENIGISYDDTMLVFRRFPSLFCYSIKENLEPKFNFFVVEMGRDLKELVEFPQYFSFSLENRIKPRHLRCLEKGVCLPLPAMLRLSEKRLLERLDVCVDSSLPFFEDVESIKEELKVLENLHHQLQTSHEQSKTLHNAKSVKELRAKMDNHVSVSLKKAKKIKVRLEALDRSNAANRSLPGCGPGSSSDRTRTSVVNGLRKKLSDAMNSFNDLRNKMSSEYRETVTRRYYTVTGENPDEGLVDSLISSGQSETFLQKAIQEQGRGQVMDTIMEIQERHDAVKEIERNLKELHQVFMDMAVLVESQGEQLDDIENQVNRASSFVNRGTTHLQVARKHQKNTRKWACFGIILVLIVIMIIILSIRPWESNGGGGGGGNSNGGNSNTTPSVAPPPPATG</sequence>
<dbReference type="SMART" id="SM00397">
    <property type="entry name" value="t_SNARE"/>
    <property type="match status" value="1"/>
</dbReference>
<dbReference type="GO" id="GO:0012505">
    <property type="term" value="C:endomembrane system"/>
    <property type="evidence" value="ECO:0007669"/>
    <property type="project" value="TreeGrafter"/>
</dbReference>
<evidence type="ECO:0000256" key="2">
    <source>
        <dbReference type="ARBA" id="ARBA00009063"/>
    </source>
</evidence>
<feature type="domain" description="T-SNARE coiled-coil homology" evidence="12">
    <location>
        <begin position="512"/>
        <end position="574"/>
    </location>
</feature>
<dbReference type="Pfam" id="PF00804">
    <property type="entry name" value="Syntaxin"/>
    <property type="match status" value="1"/>
</dbReference>
<dbReference type="GO" id="GO:0006353">
    <property type="term" value="P:DNA-templated transcription termination"/>
    <property type="evidence" value="ECO:0007669"/>
    <property type="project" value="UniProtKB-KW"/>
</dbReference>
<dbReference type="PANTHER" id="PTHR19957">
    <property type="entry name" value="SYNTAXIN"/>
    <property type="match status" value="1"/>
</dbReference>
<dbReference type="InterPro" id="IPR006011">
    <property type="entry name" value="Syntaxin_N"/>
</dbReference>
<keyword evidence="4" id="KW-0805">Transcription regulation</keyword>
<evidence type="ECO:0000256" key="9">
    <source>
        <dbReference type="RuleBase" id="RU003858"/>
    </source>
</evidence>
<keyword evidence="4" id="KW-0804">Transcription</keyword>
<keyword evidence="8" id="KW-0175">Coiled coil</keyword>
<keyword evidence="11" id="KW-0812">Transmembrane</keyword>
<accession>A0A2U1NX91</accession>
<dbReference type="InterPro" id="IPR010989">
    <property type="entry name" value="SNARE"/>
</dbReference>
<keyword evidence="14" id="KW-1185">Reference proteome</keyword>
<dbReference type="GO" id="GO:0000149">
    <property type="term" value="F:SNARE binding"/>
    <property type="evidence" value="ECO:0007669"/>
    <property type="project" value="TreeGrafter"/>
</dbReference>
<dbReference type="SMART" id="SM00503">
    <property type="entry name" value="SynN"/>
    <property type="match status" value="1"/>
</dbReference>
<dbReference type="InterPro" id="IPR006012">
    <property type="entry name" value="Syntaxin/epimorphin_CS"/>
</dbReference>
<dbReference type="PROSITE" id="PS00914">
    <property type="entry name" value="SYNTAXIN"/>
    <property type="match status" value="1"/>
</dbReference>
<keyword evidence="11" id="KW-1133">Transmembrane helix</keyword>
<dbReference type="GO" id="GO:0006886">
    <property type="term" value="P:intracellular protein transport"/>
    <property type="evidence" value="ECO:0007669"/>
    <property type="project" value="InterPro"/>
</dbReference>
<evidence type="ECO:0000256" key="10">
    <source>
        <dbReference type="SAM" id="MobiDB-lite"/>
    </source>
</evidence>
<reference evidence="13 14" key="1">
    <citation type="journal article" date="2018" name="Mol. Plant">
        <title>The genome of Artemisia annua provides insight into the evolution of Asteraceae family and artemisinin biosynthesis.</title>
        <authorList>
            <person name="Shen Q."/>
            <person name="Zhang L."/>
            <person name="Liao Z."/>
            <person name="Wang S."/>
            <person name="Yan T."/>
            <person name="Shi P."/>
            <person name="Liu M."/>
            <person name="Fu X."/>
            <person name="Pan Q."/>
            <person name="Wang Y."/>
            <person name="Lv Z."/>
            <person name="Lu X."/>
            <person name="Zhang F."/>
            <person name="Jiang W."/>
            <person name="Ma Y."/>
            <person name="Chen M."/>
            <person name="Hao X."/>
            <person name="Li L."/>
            <person name="Tang Y."/>
            <person name="Lv G."/>
            <person name="Zhou Y."/>
            <person name="Sun X."/>
            <person name="Brodelius P.E."/>
            <person name="Rose J.K.C."/>
            <person name="Tang K."/>
        </authorList>
    </citation>
    <scope>NUCLEOTIDE SEQUENCE [LARGE SCALE GENOMIC DNA]</scope>
    <source>
        <strain evidence="14">cv. Huhao1</strain>
        <tissue evidence="13">Leaf</tissue>
    </source>
</reference>
<feature type="transmembrane region" description="Helical" evidence="11">
    <location>
        <begin position="584"/>
        <end position="603"/>
    </location>
</feature>
<feature type="region of interest" description="Disordered" evidence="10">
    <location>
        <begin position="65"/>
        <end position="94"/>
    </location>
</feature>
<dbReference type="GO" id="GO:0048278">
    <property type="term" value="P:vesicle docking"/>
    <property type="evidence" value="ECO:0007669"/>
    <property type="project" value="TreeGrafter"/>
</dbReference>
<keyword evidence="6" id="KW-0809">Transit peptide</keyword>
<dbReference type="CDD" id="cd00179">
    <property type="entry name" value="SynN"/>
    <property type="match status" value="1"/>
</dbReference>
<keyword evidence="5" id="KW-0653">Protein transport</keyword>
<dbReference type="GO" id="GO:0031201">
    <property type="term" value="C:SNARE complex"/>
    <property type="evidence" value="ECO:0007669"/>
    <property type="project" value="TreeGrafter"/>
</dbReference>
<evidence type="ECO:0000256" key="6">
    <source>
        <dbReference type="ARBA" id="ARBA00022946"/>
    </source>
</evidence>
<dbReference type="Pfam" id="PF02536">
    <property type="entry name" value="mTERF"/>
    <property type="match status" value="1"/>
</dbReference>
<dbReference type="InterPro" id="IPR045242">
    <property type="entry name" value="Syntaxin"/>
</dbReference>
<organism evidence="13 14">
    <name type="scientific">Artemisia annua</name>
    <name type="common">Sweet wormwood</name>
    <dbReference type="NCBI Taxonomy" id="35608"/>
    <lineage>
        <taxon>Eukaryota</taxon>
        <taxon>Viridiplantae</taxon>
        <taxon>Streptophyta</taxon>
        <taxon>Embryophyta</taxon>
        <taxon>Tracheophyta</taxon>
        <taxon>Spermatophyta</taxon>
        <taxon>Magnoliopsida</taxon>
        <taxon>eudicotyledons</taxon>
        <taxon>Gunneridae</taxon>
        <taxon>Pentapetalae</taxon>
        <taxon>asterids</taxon>
        <taxon>campanulids</taxon>
        <taxon>Asterales</taxon>
        <taxon>Asteraceae</taxon>
        <taxon>Asteroideae</taxon>
        <taxon>Anthemideae</taxon>
        <taxon>Artemisiinae</taxon>
        <taxon>Artemisia</taxon>
    </lineage>
</organism>
<dbReference type="InterPro" id="IPR000727">
    <property type="entry name" value="T_SNARE_dom"/>
</dbReference>
<dbReference type="SUPFAM" id="SSF47661">
    <property type="entry name" value="t-snare proteins"/>
    <property type="match status" value="1"/>
</dbReference>
<dbReference type="GO" id="GO:0006887">
    <property type="term" value="P:exocytosis"/>
    <property type="evidence" value="ECO:0007669"/>
    <property type="project" value="TreeGrafter"/>
</dbReference>
<evidence type="ECO:0000256" key="4">
    <source>
        <dbReference type="ARBA" id="ARBA00022472"/>
    </source>
</evidence>
<feature type="region of interest" description="Disordered" evidence="10">
    <location>
        <begin position="611"/>
        <end position="637"/>
    </location>
</feature>
<evidence type="ECO:0000313" key="14">
    <source>
        <dbReference type="Proteomes" id="UP000245207"/>
    </source>
</evidence>
<dbReference type="OrthoDB" id="637682at2759"/>
<evidence type="ECO:0000313" key="13">
    <source>
        <dbReference type="EMBL" id="PWA78077.1"/>
    </source>
</evidence>
<evidence type="ECO:0000256" key="3">
    <source>
        <dbReference type="ARBA" id="ARBA00022448"/>
    </source>
</evidence>
<dbReference type="InterPro" id="IPR003690">
    <property type="entry name" value="MTERF"/>
</dbReference>
<comment type="similarity">
    <text evidence="2 9">Belongs to the syntaxin family.</text>
</comment>
<dbReference type="Pfam" id="PF05739">
    <property type="entry name" value="SNARE"/>
    <property type="match status" value="1"/>
</dbReference>
<dbReference type="FunFam" id="1.20.5.110:FF:000008">
    <property type="entry name" value="Syntaxin 132"/>
    <property type="match status" value="1"/>
</dbReference>
<dbReference type="Gene3D" id="1.20.58.70">
    <property type="match status" value="1"/>
</dbReference>
<dbReference type="InterPro" id="IPR038538">
    <property type="entry name" value="MTERF_sf"/>
</dbReference>
<evidence type="ECO:0000256" key="8">
    <source>
        <dbReference type="ARBA" id="ARBA00023054"/>
    </source>
</evidence>
<dbReference type="GO" id="GO:0005484">
    <property type="term" value="F:SNAP receptor activity"/>
    <property type="evidence" value="ECO:0007669"/>
    <property type="project" value="InterPro"/>
</dbReference>
<dbReference type="SMART" id="SM00733">
    <property type="entry name" value="Mterf"/>
    <property type="match status" value="6"/>
</dbReference>
<evidence type="ECO:0000256" key="11">
    <source>
        <dbReference type="SAM" id="Phobius"/>
    </source>
</evidence>
<dbReference type="PANTHER" id="PTHR19957:SF80">
    <property type="entry name" value="SYNTAXIN-121"/>
    <property type="match status" value="1"/>
</dbReference>
<dbReference type="GO" id="GO:0005886">
    <property type="term" value="C:plasma membrane"/>
    <property type="evidence" value="ECO:0007669"/>
    <property type="project" value="TreeGrafter"/>
</dbReference>
<keyword evidence="4" id="KW-0806">Transcription termination</keyword>
<dbReference type="Gene3D" id="1.20.5.110">
    <property type="match status" value="1"/>
</dbReference>
<dbReference type="STRING" id="35608.A0A2U1NX91"/>
<gene>
    <name evidence="13" type="ORF">CTI12_AA216080</name>
</gene>
<comment type="similarity">
    <text evidence="1">Belongs to the mTERF family.</text>
</comment>
<dbReference type="EMBL" id="PKPP01002041">
    <property type="protein sequence ID" value="PWA78077.1"/>
    <property type="molecule type" value="Genomic_DNA"/>
</dbReference>
<evidence type="ECO:0000256" key="5">
    <source>
        <dbReference type="ARBA" id="ARBA00022927"/>
    </source>
</evidence>
<keyword evidence="3" id="KW-0813">Transport</keyword>
<proteinExistence type="inferred from homology"/>
<keyword evidence="7" id="KW-0007">Acetylation</keyword>
<protein>
    <submittedName>
        <fullName evidence="13">Syntaxin/epimorphin, conserved site-containing protein</fullName>
    </submittedName>
</protein>
<dbReference type="Gene3D" id="1.25.70.10">
    <property type="entry name" value="Transcription termination factor 3, mitochondrial"/>
    <property type="match status" value="1"/>
</dbReference>
<dbReference type="PROSITE" id="PS50192">
    <property type="entry name" value="T_SNARE"/>
    <property type="match status" value="1"/>
</dbReference>
<evidence type="ECO:0000256" key="1">
    <source>
        <dbReference type="ARBA" id="ARBA00007692"/>
    </source>
</evidence>
<dbReference type="GO" id="GO:0006906">
    <property type="term" value="P:vesicle fusion"/>
    <property type="evidence" value="ECO:0007669"/>
    <property type="project" value="TreeGrafter"/>
</dbReference>
<comment type="caution">
    <text evidence="13">The sequence shown here is derived from an EMBL/GenBank/DDBJ whole genome shotgun (WGS) entry which is preliminary data.</text>
</comment>
<dbReference type="Proteomes" id="UP000245207">
    <property type="component" value="Unassembled WGS sequence"/>
</dbReference>
<dbReference type="AlphaFoldDB" id="A0A2U1NX91"/>
<dbReference type="CDD" id="cd15848">
    <property type="entry name" value="SNARE_syntaxin1-like"/>
    <property type="match status" value="1"/>
</dbReference>
<feature type="compositionally biased region" description="Polar residues" evidence="10">
    <location>
        <begin position="65"/>
        <end position="78"/>
    </location>
</feature>
<dbReference type="FunFam" id="1.20.58.70:FF:000003">
    <property type="entry name" value="Qa-SNARE, Sso1/Syntaxin1-type, SYP12A-group"/>
    <property type="match status" value="1"/>
</dbReference>
<keyword evidence="11" id="KW-0472">Membrane</keyword>
<dbReference type="GO" id="GO:0003676">
    <property type="term" value="F:nucleic acid binding"/>
    <property type="evidence" value="ECO:0007669"/>
    <property type="project" value="InterPro"/>
</dbReference>
<evidence type="ECO:0000256" key="7">
    <source>
        <dbReference type="ARBA" id="ARBA00022990"/>
    </source>
</evidence>